<dbReference type="Pfam" id="PF03551">
    <property type="entry name" value="PadR"/>
    <property type="match status" value="1"/>
</dbReference>
<dbReference type="Gene3D" id="6.10.140.190">
    <property type="match status" value="1"/>
</dbReference>
<dbReference type="PANTHER" id="PTHR43252">
    <property type="entry name" value="TRANSCRIPTIONAL REGULATOR YQJI"/>
    <property type="match status" value="1"/>
</dbReference>
<gene>
    <name evidence="3" type="ORF">H6G24_11785</name>
</gene>
<dbReference type="PANTHER" id="PTHR43252:SF4">
    <property type="entry name" value="TRANSCRIPTIONAL REGULATORY PROTEIN"/>
    <property type="match status" value="1"/>
</dbReference>
<name>A0ABR8A856_9CYAN</name>
<dbReference type="SUPFAM" id="SSF46785">
    <property type="entry name" value="Winged helix' DNA-binding domain"/>
    <property type="match status" value="1"/>
</dbReference>
<sequence length="184" mass="21147">MSLTYAILSALVSAPSSGYDLAKRFKPCVEGSVGFFWSASFQQIYRELNRLEEKQWLQAESVQQENRPDKKIYAVTALGKQQLCQWIAEPEEMVAIKDDLVVKLYAGHLVSGEIVIAKLATHRQQHQQRLAIYQQIQSQYFQNPQSLSESLKFQYMTLLRGIYYETSWLAWCDEIMPLMNGKGG</sequence>
<evidence type="ECO:0000259" key="2">
    <source>
        <dbReference type="Pfam" id="PF10400"/>
    </source>
</evidence>
<feature type="domain" description="Transcription regulator PadR C-terminal" evidence="2">
    <location>
        <begin position="96"/>
        <end position="177"/>
    </location>
</feature>
<dbReference type="InterPro" id="IPR036388">
    <property type="entry name" value="WH-like_DNA-bd_sf"/>
</dbReference>
<evidence type="ECO:0000313" key="4">
    <source>
        <dbReference type="Proteomes" id="UP000658514"/>
    </source>
</evidence>
<dbReference type="Proteomes" id="UP000658514">
    <property type="component" value="Unassembled WGS sequence"/>
</dbReference>
<dbReference type="InterPro" id="IPR018309">
    <property type="entry name" value="Tscrpt_reg_PadR_C"/>
</dbReference>
<dbReference type="InterPro" id="IPR036390">
    <property type="entry name" value="WH_DNA-bd_sf"/>
</dbReference>
<evidence type="ECO:0000313" key="3">
    <source>
        <dbReference type="EMBL" id="MBD2196172.1"/>
    </source>
</evidence>
<evidence type="ECO:0000259" key="1">
    <source>
        <dbReference type="Pfam" id="PF03551"/>
    </source>
</evidence>
<dbReference type="Gene3D" id="1.10.10.10">
    <property type="entry name" value="Winged helix-like DNA-binding domain superfamily/Winged helix DNA-binding domain"/>
    <property type="match status" value="1"/>
</dbReference>
<reference evidence="3 4" key="1">
    <citation type="journal article" date="2020" name="ISME J.">
        <title>Comparative genomics reveals insights into cyanobacterial evolution and habitat adaptation.</title>
        <authorList>
            <person name="Chen M.Y."/>
            <person name="Teng W.K."/>
            <person name="Zhao L."/>
            <person name="Hu C.X."/>
            <person name="Zhou Y.K."/>
            <person name="Han B.P."/>
            <person name="Song L.R."/>
            <person name="Shu W.S."/>
        </authorList>
    </citation>
    <scope>NUCLEOTIDE SEQUENCE [LARGE SCALE GENOMIC DNA]</scope>
    <source>
        <strain evidence="3 4">FACHB-288</strain>
    </source>
</reference>
<dbReference type="RefSeq" id="WP_190541142.1">
    <property type="nucleotide sequence ID" value="NZ_CAWPNO010000047.1"/>
</dbReference>
<dbReference type="Pfam" id="PF10400">
    <property type="entry name" value="Vir_act_alpha_C"/>
    <property type="match status" value="1"/>
</dbReference>
<comment type="caution">
    <text evidence="3">The sequence shown here is derived from an EMBL/GenBank/DDBJ whole genome shotgun (WGS) entry which is preliminary data.</text>
</comment>
<dbReference type="EMBL" id="JACJQH010000016">
    <property type="protein sequence ID" value="MBD2196172.1"/>
    <property type="molecule type" value="Genomic_DNA"/>
</dbReference>
<organism evidence="3 4">
    <name type="scientific">Calothrix parietina FACHB-288</name>
    <dbReference type="NCBI Taxonomy" id="2692896"/>
    <lineage>
        <taxon>Bacteria</taxon>
        <taxon>Bacillati</taxon>
        <taxon>Cyanobacteriota</taxon>
        <taxon>Cyanophyceae</taxon>
        <taxon>Nostocales</taxon>
        <taxon>Calotrichaceae</taxon>
        <taxon>Calothrix</taxon>
    </lineage>
</organism>
<dbReference type="InterPro" id="IPR005149">
    <property type="entry name" value="Tscrpt_reg_PadR_N"/>
</dbReference>
<protein>
    <submittedName>
        <fullName evidence="3">PadR family transcriptional regulator</fullName>
    </submittedName>
</protein>
<proteinExistence type="predicted"/>
<keyword evidence="4" id="KW-1185">Reference proteome</keyword>
<feature type="domain" description="Transcription regulator PadR N-terminal" evidence="1">
    <location>
        <begin position="7"/>
        <end position="83"/>
    </location>
</feature>
<accession>A0ABR8A856</accession>